<keyword evidence="6" id="KW-0560">Oxidoreductase</keyword>
<comment type="similarity">
    <text evidence="2">Belongs to the GMC oxidoreductase family.</text>
</comment>
<evidence type="ECO:0000256" key="9">
    <source>
        <dbReference type="ARBA" id="ARBA00023221"/>
    </source>
</evidence>
<evidence type="ECO:0000256" key="12">
    <source>
        <dbReference type="ARBA" id="ARBA00049645"/>
    </source>
</evidence>
<dbReference type="PANTHER" id="PTHR47470:SF1">
    <property type="entry name" value="FAD-DEPENDENT OXIDOREDUCTASE 2 FAD BINDING DOMAIN-CONTAINING PROTEIN"/>
    <property type="match status" value="1"/>
</dbReference>
<name>A0ABS3GRG7_9NEIS</name>
<evidence type="ECO:0000256" key="6">
    <source>
        <dbReference type="ARBA" id="ARBA00023002"/>
    </source>
</evidence>
<keyword evidence="4" id="KW-0285">Flavoprotein</keyword>
<dbReference type="Proteomes" id="UP000664349">
    <property type="component" value="Unassembled WGS sequence"/>
</dbReference>
<evidence type="ECO:0000256" key="14">
    <source>
        <dbReference type="ARBA" id="ARBA00049744"/>
    </source>
</evidence>
<dbReference type="InterPro" id="IPR000172">
    <property type="entry name" value="GMC_OxRdtase_N"/>
</dbReference>
<evidence type="ECO:0000256" key="10">
    <source>
        <dbReference type="ARBA" id="ARBA00023235"/>
    </source>
</evidence>
<dbReference type="GeneID" id="58562514"/>
<dbReference type="InterPro" id="IPR006311">
    <property type="entry name" value="TAT_signal"/>
</dbReference>
<feature type="domain" description="Glucose-methanol-choline oxidoreductase N-terminal" evidence="16">
    <location>
        <begin position="145"/>
        <end position="352"/>
    </location>
</feature>
<keyword evidence="10" id="KW-0413">Isomerase</keyword>
<dbReference type="EC" id="5.3.3.1" evidence="11"/>
<keyword evidence="5" id="KW-0274">FAD</keyword>
<comment type="caution">
    <text evidence="18">The sequence shown here is derived from an EMBL/GenBank/DDBJ whole genome shotgun (WGS) entry which is preliminary data.</text>
</comment>
<dbReference type="Pfam" id="PF05199">
    <property type="entry name" value="GMC_oxred_C"/>
    <property type="match status" value="1"/>
</dbReference>
<evidence type="ECO:0000256" key="15">
    <source>
        <dbReference type="ARBA" id="ARBA00049778"/>
    </source>
</evidence>
<gene>
    <name evidence="18" type="ORF">J1C50_16935</name>
</gene>
<keyword evidence="8" id="KW-1207">Sterol metabolism</keyword>
<sequence length="557" mass="60173">MAYPPDNDQASPLTAQLNRRQLLLGAGAGAAGLMLPASSSAFIGTDALQLAKYQRLIPELFQAVPRPPAYTPNLVIGSGFGGAVSALRLAQAGQQVTVLERGHRWPNGPRRDIFSNDTLPDGRAFWHRRQAKMLIGVTTHFDSFGGVLDSTDYPNMNVWRGACVGGGSVVFTGVMIQPEQRYFEALFGNWVGYEEMNKTYYPRVRQMLRLDTMPTDIYNSKPFHHSRVWDAQVRKAGYATTANDSIFNWDVIRQELRWQSTPSATAGLSNHGNSNGAKFDLNQNYLAQAQATGRAAIYPGHEVLSIAWDGSRYEVDVVKRAPDGRQLDRYRLNCDRLFLAAGSIGSSELLVKARAQGTLRNLNEHIGQGWGSNGDTIVTRSFSTLSLATQGTPSASRIHDPNSGQPLTLENWYVPGLPLDLSTVIGSLGMAFDQSNRGHFSYNPATDRVVLNWPQNGNRDSVAAAKTVNDKIAAATGTVPGFPGIIAGVTGLNWTAHPLGGAVIGKATDAWGRVIGHPGLYVMDGALLPGSAGAANPSLTITALAERNIEHIIKNGK</sequence>
<dbReference type="Gene3D" id="3.50.50.60">
    <property type="entry name" value="FAD/NAD(P)-binding domain"/>
    <property type="match status" value="1"/>
</dbReference>
<organism evidence="18 19">
    <name type="scientific">Chromobacterium haemolyticum</name>
    <dbReference type="NCBI Taxonomy" id="394935"/>
    <lineage>
        <taxon>Bacteria</taxon>
        <taxon>Pseudomonadati</taxon>
        <taxon>Pseudomonadota</taxon>
        <taxon>Betaproteobacteria</taxon>
        <taxon>Neisseriales</taxon>
        <taxon>Chromobacteriaceae</taxon>
        <taxon>Chromobacterium</taxon>
    </lineage>
</organism>
<evidence type="ECO:0000256" key="13">
    <source>
        <dbReference type="ARBA" id="ARBA00049723"/>
    </source>
</evidence>
<dbReference type="Gene3D" id="3.30.410.10">
    <property type="entry name" value="Cholesterol Oxidase, domain 2"/>
    <property type="match status" value="1"/>
</dbReference>
<dbReference type="SUPFAM" id="SSF54373">
    <property type="entry name" value="FAD-linked reductases, C-terminal domain"/>
    <property type="match status" value="1"/>
</dbReference>
<dbReference type="InterPro" id="IPR052542">
    <property type="entry name" value="Cholesterol_Oxidase"/>
</dbReference>
<evidence type="ECO:0000313" key="19">
    <source>
        <dbReference type="Proteomes" id="UP000664349"/>
    </source>
</evidence>
<evidence type="ECO:0000259" key="16">
    <source>
        <dbReference type="Pfam" id="PF00732"/>
    </source>
</evidence>
<evidence type="ECO:0000259" key="17">
    <source>
        <dbReference type="Pfam" id="PF05199"/>
    </source>
</evidence>
<dbReference type="Pfam" id="PF13450">
    <property type="entry name" value="NAD_binding_8"/>
    <property type="match status" value="1"/>
</dbReference>
<dbReference type="InterPro" id="IPR036188">
    <property type="entry name" value="FAD/NAD-bd_sf"/>
</dbReference>
<evidence type="ECO:0000256" key="8">
    <source>
        <dbReference type="ARBA" id="ARBA00023166"/>
    </source>
</evidence>
<keyword evidence="9" id="KW-0753">Steroid metabolism</keyword>
<keyword evidence="7" id="KW-0443">Lipid metabolism</keyword>
<reference evidence="18 19" key="1">
    <citation type="submission" date="2021-03" db="EMBL/GenBank/DDBJ databases">
        <title>First Case of infection caused by Chromobacterium haemolyticum derived from water in China.</title>
        <authorList>
            <person name="Chen J."/>
            <person name="Liu C."/>
        </authorList>
    </citation>
    <scope>NUCLEOTIDE SEQUENCE [LARGE SCALE GENOMIC DNA]</scope>
    <source>
        <strain evidence="18 19">WJ-5</strain>
    </source>
</reference>
<dbReference type="PROSITE" id="PS51318">
    <property type="entry name" value="TAT"/>
    <property type="match status" value="1"/>
</dbReference>
<evidence type="ECO:0000256" key="2">
    <source>
        <dbReference type="ARBA" id="ARBA00010790"/>
    </source>
</evidence>
<evidence type="ECO:0000256" key="7">
    <source>
        <dbReference type="ARBA" id="ARBA00023098"/>
    </source>
</evidence>
<dbReference type="Pfam" id="PF00732">
    <property type="entry name" value="GMC_oxred_N"/>
    <property type="match status" value="1"/>
</dbReference>
<dbReference type="PANTHER" id="PTHR47470">
    <property type="entry name" value="CHOLESTEROL OXIDASE"/>
    <property type="match status" value="1"/>
</dbReference>
<evidence type="ECO:0000256" key="5">
    <source>
        <dbReference type="ARBA" id="ARBA00022827"/>
    </source>
</evidence>
<feature type="domain" description="Glucose-methanol-choline oxidoreductase C-terminal" evidence="17">
    <location>
        <begin position="495"/>
        <end position="545"/>
    </location>
</feature>
<keyword evidence="3" id="KW-0153">Cholesterol metabolism</keyword>
<comment type="pathway">
    <text evidence="12">Steroid metabolism; cholesterol degradation.</text>
</comment>
<comment type="cofactor">
    <cofactor evidence="1">
        <name>FAD</name>
        <dbReference type="ChEBI" id="CHEBI:57692"/>
    </cofactor>
</comment>
<proteinExistence type="inferred from homology"/>
<dbReference type="EC" id="1.1.3.6" evidence="13"/>
<dbReference type="InterPro" id="IPR007867">
    <property type="entry name" value="GMC_OxRtase_C"/>
</dbReference>
<evidence type="ECO:0000256" key="4">
    <source>
        <dbReference type="ARBA" id="ARBA00022630"/>
    </source>
</evidence>
<dbReference type="SUPFAM" id="SSF51905">
    <property type="entry name" value="FAD/NAD(P)-binding domain"/>
    <property type="match status" value="1"/>
</dbReference>
<keyword evidence="19" id="KW-1185">Reference proteome</keyword>
<dbReference type="EMBL" id="JAFLRD010000014">
    <property type="protein sequence ID" value="MBO0417199.1"/>
    <property type="molecule type" value="Genomic_DNA"/>
</dbReference>
<dbReference type="Pfam" id="PF22500">
    <property type="entry name" value="GMC_oxred_C_1st"/>
    <property type="match status" value="1"/>
</dbReference>
<evidence type="ECO:0000256" key="1">
    <source>
        <dbReference type="ARBA" id="ARBA00001974"/>
    </source>
</evidence>
<evidence type="ECO:0000313" key="18">
    <source>
        <dbReference type="EMBL" id="MBO0417199.1"/>
    </source>
</evidence>
<dbReference type="RefSeq" id="WP_019099906.1">
    <property type="nucleotide sequence ID" value="NZ_AP019312.1"/>
</dbReference>
<evidence type="ECO:0000256" key="11">
    <source>
        <dbReference type="ARBA" id="ARBA00038856"/>
    </source>
</evidence>
<accession>A0ABS3GRG7</accession>
<protein>
    <recommendedName>
        <fullName evidence="14">Cholesterol oxidase</fullName>
        <ecNumber evidence="13">1.1.3.6</ecNumber>
        <ecNumber evidence="11">5.3.3.1</ecNumber>
    </recommendedName>
    <alternativeName>
        <fullName evidence="15">Cholesterol isomerase</fullName>
    </alternativeName>
</protein>
<evidence type="ECO:0000256" key="3">
    <source>
        <dbReference type="ARBA" id="ARBA00022548"/>
    </source>
</evidence>